<keyword evidence="4" id="KW-0808">Transferase</keyword>
<evidence type="ECO:0000256" key="1">
    <source>
        <dbReference type="ARBA" id="ARBA00000085"/>
    </source>
</evidence>
<keyword evidence="10" id="KW-0812">Transmembrane</keyword>
<keyword evidence="7" id="KW-0067">ATP-binding</keyword>
<keyword evidence="14" id="KW-1185">Reference proteome</keyword>
<dbReference type="GO" id="GO:0005524">
    <property type="term" value="F:ATP binding"/>
    <property type="evidence" value="ECO:0007669"/>
    <property type="project" value="UniProtKB-KW"/>
</dbReference>
<evidence type="ECO:0000259" key="11">
    <source>
        <dbReference type="Pfam" id="PF02518"/>
    </source>
</evidence>
<dbReference type="Proteomes" id="UP000199155">
    <property type="component" value="Unassembled WGS sequence"/>
</dbReference>
<feature type="region of interest" description="Disordered" evidence="9">
    <location>
        <begin position="407"/>
        <end position="427"/>
    </location>
</feature>
<evidence type="ECO:0000256" key="2">
    <source>
        <dbReference type="ARBA" id="ARBA00012438"/>
    </source>
</evidence>
<comment type="catalytic activity">
    <reaction evidence="1">
        <text>ATP + protein L-histidine = ADP + protein N-phospho-L-histidine.</text>
        <dbReference type="EC" id="2.7.13.3"/>
    </reaction>
</comment>
<keyword evidence="5" id="KW-0547">Nucleotide-binding</keyword>
<evidence type="ECO:0000259" key="12">
    <source>
        <dbReference type="Pfam" id="PF07730"/>
    </source>
</evidence>
<dbReference type="PANTHER" id="PTHR24421">
    <property type="entry name" value="NITRATE/NITRITE SENSOR PROTEIN NARX-RELATED"/>
    <property type="match status" value="1"/>
</dbReference>
<evidence type="ECO:0000256" key="6">
    <source>
        <dbReference type="ARBA" id="ARBA00022777"/>
    </source>
</evidence>
<dbReference type="Pfam" id="PF02518">
    <property type="entry name" value="HATPase_c"/>
    <property type="match status" value="1"/>
</dbReference>
<dbReference type="CDD" id="cd16917">
    <property type="entry name" value="HATPase_UhpB-NarQ-NarX-like"/>
    <property type="match status" value="1"/>
</dbReference>
<dbReference type="EMBL" id="FNFF01000036">
    <property type="protein sequence ID" value="SDL41097.1"/>
    <property type="molecule type" value="Genomic_DNA"/>
</dbReference>
<keyword evidence="3" id="KW-0597">Phosphoprotein</keyword>
<evidence type="ECO:0000256" key="8">
    <source>
        <dbReference type="ARBA" id="ARBA00023012"/>
    </source>
</evidence>
<keyword evidence="10" id="KW-0472">Membrane</keyword>
<dbReference type="GO" id="GO:0000155">
    <property type="term" value="F:phosphorelay sensor kinase activity"/>
    <property type="evidence" value="ECO:0007669"/>
    <property type="project" value="InterPro"/>
</dbReference>
<evidence type="ECO:0000256" key="7">
    <source>
        <dbReference type="ARBA" id="ARBA00022840"/>
    </source>
</evidence>
<dbReference type="GO" id="GO:0046983">
    <property type="term" value="F:protein dimerization activity"/>
    <property type="evidence" value="ECO:0007669"/>
    <property type="project" value="InterPro"/>
</dbReference>
<evidence type="ECO:0000256" key="9">
    <source>
        <dbReference type="SAM" id="MobiDB-lite"/>
    </source>
</evidence>
<feature type="transmembrane region" description="Helical" evidence="10">
    <location>
        <begin position="436"/>
        <end position="459"/>
    </location>
</feature>
<accession>A0A1G9JU88</accession>
<evidence type="ECO:0000256" key="5">
    <source>
        <dbReference type="ARBA" id="ARBA00022741"/>
    </source>
</evidence>
<protein>
    <recommendedName>
        <fullName evidence="2">histidine kinase</fullName>
        <ecNumber evidence="2">2.7.13.3</ecNumber>
    </recommendedName>
</protein>
<evidence type="ECO:0000256" key="3">
    <source>
        <dbReference type="ARBA" id="ARBA00022553"/>
    </source>
</evidence>
<reference evidence="13 14" key="1">
    <citation type="submission" date="2016-10" db="EMBL/GenBank/DDBJ databases">
        <authorList>
            <person name="de Groot N.N."/>
        </authorList>
    </citation>
    <scope>NUCLEOTIDE SEQUENCE [LARGE SCALE GENOMIC DNA]</scope>
    <source>
        <strain evidence="13 14">CGMCC 4.5727</strain>
    </source>
</reference>
<gene>
    <name evidence="13" type="ORF">SAMN05421806_13621</name>
</gene>
<dbReference type="Pfam" id="PF07730">
    <property type="entry name" value="HisKA_3"/>
    <property type="match status" value="1"/>
</dbReference>
<organism evidence="13 14">
    <name type="scientific">Streptomyces indicus</name>
    <dbReference type="NCBI Taxonomy" id="417292"/>
    <lineage>
        <taxon>Bacteria</taxon>
        <taxon>Bacillati</taxon>
        <taxon>Actinomycetota</taxon>
        <taxon>Actinomycetes</taxon>
        <taxon>Kitasatosporales</taxon>
        <taxon>Streptomycetaceae</taxon>
        <taxon>Streptomyces</taxon>
    </lineage>
</organism>
<keyword evidence="8" id="KW-0902">Two-component regulatory system</keyword>
<dbReference type="InterPro" id="IPR036890">
    <property type="entry name" value="HATPase_C_sf"/>
</dbReference>
<keyword evidence="10" id="KW-1133">Transmembrane helix</keyword>
<feature type="transmembrane region" description="Helical" evidence="10">
    <location>
        <begin position="78"/>
        <end position="111"/>
    </location>
</feature>
<dbReference type="STRING" id="417292.SAMN05421806_13621"/>
<dbReference type="SUPFAM" id="SSF55874">
    <property type="entry name" value="ATPase domain of HSP90 chaperone/DNA topoisomerase II/histidine kinase"/>
    <property type="match status" value="1"/>
</dbReference>
<proteinExistence type="predicted"/>
<name>A0A1G9JU88_9ACTN</name>
<dbReference type="AlphaFoldDB" id="A0A1G9JU88"/>
<feature type="region of interest" description="Disordered" evidence="9">
    <location>
        <begin position="340"/>
        <end position="372"/>
    </location>
</feature>
<feature type="domain" description="Histidine kinase/HSP90-like ATPase" evidence="11">
    <location>
        <begin position="305"/>
        <end position="407"/>
    </location>
</feature>
<dbReference type="PANTHER" id="PTHR24421:SF10">
    <property type="entry name" value="NITRATE_NITRITE SENSOR PROTEIN NARQ"/>
    <property type="match status" value="1"/>
</dbReference>
<feature type="transmembrane region" description="Helical" evidence="10">
    <location>
        <begin position="143"/>
        <end position="163"/>
    </location>
</feature>
<evidence type="ECO:0000313" key="14">
    <source>
        <dbReference type="Proteomes" id="UP000199155"/>
    </source>
</evidence>
<dbReference type="InterPro" id="IPR011712">
    <property type="entry name" value="Sig_transdc_His_kin_sub3_dim/P"/>
</dbReference>
<evidence type="ECO:0000256" key="10">
    <source>
        <dbReference type="SAM" id="Phobius"/>
    </source>
</evidence>
<feature type="transmembrane region" description="Helical" evidence="10">
    <location>
        <begin position="120"/>
        <end position="137"/>
    </location>
</feature>
<evidence type="ECO:0000256" key="4">
    <source>
        <dbReference type="ARBA" id="ARBA00022679"/>
    </source>
</evidence>
<feature type="domain" description="Signal transduction histidine kinase subgroup 3 dimerisation and phosphoacceptor" evidence="12">
    <location>
        <begin position="199"/>
        <end position="263"/>
    </location>
</feature>
<dbReference type="Gene3D" id="1.20.5.1930">
    <property type="match status" value="1"/>
</dbReference>
<feature type="non-terminal residue" evidence="13">
    <location>
        <position position="1"/>
    </location>
</feature>
<dbReference type="InterPro" id="IPR050482">
    <property type="entry name" value="Sensor_HK_TwoCompSys"/>
</dbReference>
<sequence>QHLTIDRGPAPTPTGSVESVSHLVRRRLAADALLWGCLAVPAVAADRIGLNEPRAAWQELAGLAVLAAAAAVHRTRPLLAFLATAALGLAAAPSLFTVSYGPALAVFALLLGARGDARRAPWAFAGIAALGTVRILVRDVDPVPEWLVLLATLLFAACFPWLIGRHWHQRAELVTSALARAAQLEREQRIVADRARLRERARIAQDMHDSLGHELSLLALRAGALQLDPALDEHHRAAAADLRAAAADATDRLREIIGLLREEGEDSAPLVPAGESVEALVARAEASGLAVRLRMEGAARDAVRERTVHRIVQEALTNAVKYAPGAAVAVEVVRDAQGTSVSVTDEGAPQHAPHVPAGTAPHVPAADPRLPRGTGLIGLRERVLDHGGTFQAGEHGAGFRVRAWLPADGTRTPEPGHSPRPDAAQRPQLHVPRRTWAPFAAAGIAGALLVAGTFAWYAYSKTHSVLSPAAYARLTVGDAESEVAKVLPEREVADPPTDRAPAPPAGADCRYYRANGRLFVSVPNYRLCFADGRLVAKDEIPAAS</sequence>
<evidence type="ECO:0000313" key="13">
    <source>
        <dbReference type="EMBL" id="SDL41097.1"/>
    </source>
</evidence>
<keyword evidence="6 13" id="KW-0418">Kinase</keyword>
<dbReference type="InterPro" id="IPR003594">
    <property type="entry name" value="HATPase_dom"/>
</dbReference>
<dbReference type="GO" id="GO:0016020">
    <property type="term" value="C:membrane"/>
    <property type="evidence" value="ECO:0007669"/>
    <property type="project" value="InterPro"/>
</dbReference>
<dbReference type="Gene3D" id="3.30.565.10">
    <property type="entry name" value="Histidine kinase-like ATPase, C-terminal domain"/>
    <property type="match status" value="1"/>
</dbReference>
<dbReference type="EC" id="2.7.13.3" evidence="2"/>